<protein>
    <recommendedName>
        <fullName evidence="8">Probable cytosol aminopeptidase</fullName>
        <ecNumber evidence="8">3.4.11.1</ecNumber>
    </recommendedName>
    <alternativeName>
        <fullName evidence="8">Leucine aminopeptidase</fullName>
        <shortName evidence="8">LAP</shortName>
        <ecNumber evidence="8">3.4.11.10</ecNumber>
    </alternativeName>
    <alternativeName>
        <fullName evidence="8">Leucyl aminopeptidase</fullName>
    </alternativeName>
</protein>
<dbReference type="AlphaFoldDB" id="S0FV20"/>
<comment type="subcellular location">
    <subcellularLocation>
        <location evidence="8">Cytoplasm</location>
    </subcellularLocation>
</comment>
<dbReference type="InterPro" id="IPR023042">
    <property type="entry name" value="Peptidase_M17_leu_NH2_pept"/>
</dbReference>
<evidence type="ECO:0000256" key="5">
    <source>
        <dbReference type="ARBA" id="ARBA00022670"/>
    </source>
</evidence>
<dbReference type="GO" id="GO:0005737">
    <property type="term" value="C:cytoplasm"/>
    <property type="evidence" value="ECO:0007669"/>
    <property type="project" value="UniProtKB-SubCell"/>
</dbReference>
<evidence type="ECO:0000256" key="2">
    <source>
        <dbReference type="ARBA" id="ARBA00000967"/>
    </source>
</evidence>
<dbReference type="NCBIfam" id="NF002074">
    <property type="entry name" value="PRK00913.1-4"/>
    <property type="match status" value="1"/>
</dbReference>
<proteinExistence type="inferred from homology"/>
<dbReference type="PANTHER" id="PTHR11963:SF23">
    <property type="entry name" value="CYTOSOL AMINOPEPTIDASE"/>
    <property type="match status" value="1"/>
</dbReference>
<feature type="binding site" evidence="8">
    <location>
        <position position="274"/>
    </location>
    <ligand>
        <name>Mn(2+)</name>
        <dbReference type="ChEBI" id="CHEBI:29035"/>
        <label>2</label>
    </ligand>
</feature>
<keyword evidence="6 8" id="KW-0378">Hydrolase</keyword>
<evidence type="ECO:0000256" key="4">
    <source>
        <dbReference type="ARBA" id="ARBA00022438"/>
    </source>
</evidence>
<dbReference type="NCBIfam" id="NF002073">
    <property type="entry name" value="PRK00913.1-2"/>
    <property type="match status" value="1"/>
</dbReference>
<dbReference type="InterPro" id="IPR000819">
    <property type="entry name" value="Peptidase_M17_C"/>
</dbReference>
<dbReference type="NCBIfam" id="NF002083">
    <property type="entry name" value="PRK00913.3-5"/>
    <property type="match status" value="1"/>
</dbReference>
<evidence type="ECO:0000256" key="7">
    <source>
        <dbReference type="ARBA" id="ARBA00023211"/>
    </source>
</evidence>
<sequence>MKDTRLSITEKPVDTLDSDLVVYFATQRKEMPPLCDTAVKALVKNAHALGDFTGKADETLLYYPLAGTRTDSAGARRILILGLGKADSQKLAPEFFETLRKQGGNIAKTCEKTKTGTLAVCLPQISGISVEKIVEALAEGILLGDYRFSKYKQTTRKKTDYPGISSIWFSCDKGAPSARKGAKKAMNTADAACKARDMANEPGNGWTSEAFADYAGSLADTHGLTCTCLGIKEMKKLGMGGILGVNQGSTTPPCLVILEYDPGKKADTLLLVGKGLTFDTGGISIKPAAGMEEMKYDMCGGAAVLAAMAAVAREKPRLRVVAMIPATDNMPSGSALKPGDIITHVNQVTSEVVNTDAEGRLILADALAHGIKTFQPDCVVDIATLTGAVIIGLGHHYTGMVSNSDDLSRRLEAAGQEAGEPVWRLPLNKDYIKQIESKVADIKNTGGKAGGTITAAAYLSKFVGDTPWAHLDIAGTAWDFTEKSYIPKGPSGTGVRTFIQLIRSWKKWNPAG</sequence>
<feature type="active site" evidence="8">
    <location>
        <position position="360"/>
    </location>
</feature>
<dbReference type="EMBL" id="APJX01000006">
    <property type="protein sequence ID" value="EMS78948.1"/>
    <property type="molecule type" value="Genomic_DNA"/>
</dbReference>
<dbReference type="GO" id="GO:0030145">
    <property type="term" value="F:manganese ion binding"/>
    <property type="evidence" value="ECO:0007669"/>
    <property type="project" value="UniProtKB-UniRule"/>
</dbReference>
<dbReference type="EC" id="3.4.11.10" evidence="8"/>
<gene>
    <name evidence="8" type="primary">pepA</name>
    <name evidence="10" type="ORF">Dpo_6c01470</name>
</gene>
<dbReference type="Pfam" id="PF00883">
    <property type="entry name" value="Peptidase_M17"/>
    <property type="match status" value="1"/>
</dbReference>
<dbReference type="InterPro" id="IPR008283">
    <property type="entry name" value="Peptidase_M17_N"/>
</dbReference>
<comment type="similarity">
    <text evidence="3 8">Belongs to the peptidase M17 family.</text>
</comment>
<dbReference type="RefSeq" id="WP_006966788.1">
    <property type="nucleotide sequence ID" value="NZ_APJX01000006.1"/>
</dbReference>
<dbReference type="InterPro" id="IPR043472">
    <property type="entry name" value="Macro_dom-like"/>
</dbReference>
<comment type="catalytic activity">
    <reaction evidence="1 8">
        <text>Release of an N-terminal amino acid, Xaa-|-Yaa-, in which Xaa is preferably Leu, but may be other amino acids including Pro although not Arg or Lys, and Yaa may be Pro. Amino acid amides and methyl esters are also readily hydrolyzed, but rates on arylamides are exceedingly low.</text>
        <dbReference type="EC" id="3.4.11.1"/>
    </reaction>
</comment>
<dbReference type="Pfam" id="PF02789">
    <property type="entry name" value="Peptidase_M17_N"/>
    <property type="match status" value="1"/>
</dbReference>
<evidence type="ECO:0000313" key="10">
    <source>
        <dbReference type="EMBL" id="EMS78948.1"/>
    </source>
</evidence>
<evidence type="ECO:0000256" key="8">
    <source>
        <dbReference type="HAMAP-Rule" id="MF_00181"/>
    </source>
</evidence>
<dbReference type="PRINTS" id="PR00481">
    <property type="entry name" value="LAMNOPPTDASE"/>
</dbReference>
<dbReference type="PATRIC" id="fig|1286635.3.peg.3020"/>
<feature type="binding site" evidence="8">
    <location>
        <position position="279"/>
    </location>
    <ligand>
        <name>Mn(2+)</name>
        <dbReference type="ChEBI" id="CHEBI:29035"/>
        <label>2</label>
    </ligand>
</feature>
<evidence type="ECO:0000259" key="9">
    <source>
        <dbReference type="PROSITE" id="PS00631"/>
    </source>
</evidence>
<feature type="binding site" evidence="8">
    <location>
        <position position="356"/>
    </location>
    <ligand>
        <name>Mn(2+)</name>
        <dbReference type="ChEBI" id="CHEBI:29035"/>
        <label>1</label>
    </ligand>
</feature>
<keyword evidence="4 8" id="KW-0031">Aminopeptidase</keyword>
<feature type="active site" evidence="8">
    <location>
        <position position="286"/>
    </location>
</feature>
<dbReference type="InterPro" id="IPR011356">
    <property type="entry name" value="Leucine_aapep/pepB"/>
</dbReference>
<dbReference type="GO" id="GO:0070006">
    <property type="term" value="F:metalloaminopeptidase activity"/>
    <property type="evidence" value="ECO:0007669"/>
    <property type="project" value="InterPro"/>
</dbReference>
<feature type="binding site" evidence="8">
    <location>
        <position position="279"/>
    </location>
    <ligand>
        <name>Mn(2+)</name>
        <dbReference type="ChEBI" id="CHEBI:29035"/>
        <label>1</label>
    </ligand>
</feature>
<comment type="catalytic activity">
    <reaction evidence="2 8">
        <text>Release of an N-terminal amino acid, preferentially leucine, but not glutamic or aspartic acids.</text>
        <dbReference type="EC" id="3.4.11.10"/>
    </reaction>
</comment>
<keyword evidence="7 8" id="KW-0464">Manganese</keyword>
<keyword evidence="5 8" id="KW-0645">Protease</keyword>
<evidence type="ECO:0000256" key="1">
    <source>
        <dbReference type="ARBA" id="ARBA00000135"/>
    </source>
</evidence>
<dbReference type="PANTHER" id="PTHR11963">
    <property type="entry name" value="LEUCINE AMINOPEPTIDASE-RELATED"/>
    <property type="match status" value="1"/>
</dbReference>
<dbReference type="OrthoDB" id="9809354at2"/>
<dbReference type="GO" id="GO:0006508">
    <property type="term" value="P:proteolysis"/>
    <property type="evidence" value="ECO:0007669"/>
    <property type="project" value="UniProtKB-KW"/>
</dbReference>
<evidence type="ECO:0000256" key="3">
    <source>
        <dbReference type="ARBA" id="ARBA00009528"/>
    </source>
</evidence>
<keyword evidence="8" id="KW-0963">Cytoplasm</keyword>
<name>S0FV20_9BACT</name>
<dbReference type="CDD" id="cd00433">
    <property type="entry name" value="Peptidase_M17"/>
    <property type="match status" value="1"/>
</dbReference>
<dbReference type="EC" id="3.4.11.1" evidence="8"/>
<feature type="binding site" evidence="8">
    <location>
        <position position="358"/>
    </location>
    <ligand>
        <name>Mn(2+)</name>
        <dbReference type="ChEBI" id="CHEBI:29035"/>
        <label>2</label>
    </ligand>
</feature>
<dbReference type="Gene3D" id="3.40.220.10">
    <property type="entry name" value="Leucine Aminopeptidase, subunit E, domain 1"/>
    <property type="match status" value="1"/>
</dbReference>
<dbReference type="PROSITE" id="PS00631">
    <property type="entry name" value="CYTOSOL_AP"/>
    <property type="match status" value="1"/>
</dbReference>
<organism evidence="10 11">
    <name type="scientific">Desulfotignum phosphitoxidans DSM 13687</name>
    <dbReference type="NCBI Taxonomy" id="1286635"/>
    <lineage>
        <taxon>Bacteria</taxon>
        <taxon>Pseudomonadati</taxon>
        <taxon>Thermodesulfobacteriota</taxon>
        <taxon>Desulfobacteria</taxon>
        <taxon>Desulfobacterales</taxon>
        <taxon>Desulfobacteraceae</taxon>
        <taxon>Desulfotignum</taxon>
    </lineage>
</organism>
<dbReference type="Gene3D" id="3.40.630.10">
    <property type="entry name" value="Zn peptidases"/>
    <property type="match status" value="1"/>
</dbReference>
<comment type="cofactor">
    <cofactor evidence="8">
        <name>Mn(2+)</name>
        <dbReference type="ChEBI" id="CHEBI:29035"/>
    </cofactor>
    <text evidence="8">Binds 2 manganese ions per subunit.</text>
</comment>
<evidence type="ECO:0000313" key="11">
    <source>
        <dbReference type="Proteomes" id="UP000014216"/>
    </source>
</evidence>
<feature type="domain" description="Cytosol aminopeptidase" evidence="9">
    <location>
        <begin position="354"/>
        <end position="361"/>
    </location>
</feature>
<comment type="function">
    <text evidence="8">Presumably involved in the processing and regular turnover of intracellular proteins. Catalyzes the removal of unsubstituted N-terminal amino acids from various peptides.</text>
</comment>
<reference evidence="10 11" key="1">
    <citation type="journal article" date="2013" name="Genome Announc.">
        <title>Draft Genome Sequence of Desulfotignum phosphitoxidans DSM 13687 Strain FiPS-3.</title>
        <authorList>
            <person name="Poehlein A."/>
            <person name="Daniel R."/>
            <person name="Simeonova D.D."/>
        </authorList>
    </citation>
    <scope>NUCLEOTIDE SEQUENCE [LARGE SCALE GENOMIC DNA]</scope>
    <source>
        <strain evidence="10 11">DSM 13687</strain>
    </source>
</reference>
<dbReference type="SUPFAM" id="SSF53187">
    <property type="entry name" value="Zn-dependent exopeptidases"/>
    <property type="match status" value="1"/>
</dbReference>
<keyword evidence="11" id="KW-1185">Reference proteome</keyword>
<feature type="binding site" evidence="8">
    <location>
        <position position="297"/>
    </location>
    <ligand>
        <name>Mn(2+)</name>
        <dbReference type="ChEBI" id="CHEBI:29035"/>
        <label>2</label>
    </ligand>
</feature>
<dbReference type="Proteomes" id="UP000014216">
    <property type="component" value="Unassembled WGS sequence"/>
</dbReference>
<feature type="binding site" evidence="8">
    <location>
        <position position="358"/>
    </location>
    <ligand>
        <name>Mn(2+)</name>
        <dbReference type="ChEBI" id="CHEBI:29035"/>
        <label>1</label>
    </ligand>
</feature>
<dbReference type="HAMAP" id="MF_00181">
    <property type="entry name" value="Cytosol_peptidase_M17"/>
    <property type="match status" value="1"/>
</dbReference>
<dbReference type="SUPFAM" id="SSF52949">
    <property type="entry name" value="Macro domain-like"/>
    <property type="match status" value="1"/>
</dbReference>
<evidence type="ECO:0000256" key="6">
    <source>
        <dbReference type="ARBA" id="ARBA00022801"/>
    </source>
</evidence>
<comment type="caution">
    <text evidence="10">The sequence shown here is derived from an EMBL/GenBank/DDBJ whole genome shotgun (WGS) entry which is preliminary data.</text>
</comment>
<keyword evidence="8" id="KW-0479">Metal-binding</keyword>
<accession>S0FV20</accession>